<sequence>MSSPTQTTHMHMRGSSQSSSSHAPPPPPPSSSRHSHSQSNSHSHSRSGSASLTPSMLASLQSSTPSLTNQANTTRILKLSNFDPSLKTRDIHHLFAEWEDERGGFRIKWADDVTCWIVFTDPVTGAPKRAYLTLLGNPPAALQPTKEHTPSLTPYSGPEANSILAAVANRPRSRSNAGSANGGHSRKGSSMGSGSGFALGAGGPPVPPLPTNIGNGTGFGSRGRSPSFTRSDGQSLPPSSTSPMPAGGMMGSPSRWGNGDSSGGRTTPSGAGAPRASSDGPDTHNPSLNSPNRGGRSSPEVVRRAMETSGGSSSPRHMKAGVEVVANAVEGLTIDEEGASGRAA</sequence>
<feature type="region of interest" description="Disordered" evidence="1">
    <location>
        <begin position="171"/>
        <end position="322"/>
    </location>
</feature>
<reference evidence="3" key="1">
    <citation type="submission" date="2016-10" db="EMBL/GenBank/DDBJ databases">
        <authorList>
            <person name="Jeantristanb JTB J.-T."/>
            <person name="Ricardo R."/>
        </authorList>
    </citation>
    <scope>NUCLEOTIDE SEQUENCE [LARGE SCALE GENOMIC DNA]</scope>
</reference>
<protein>
    <submittedName>
        <fullName evidence="2">BZ3500_MvSof-1268-A1-R1_Chr7-3g09622 protein</fullName>
    </submittedName>
</protein>
<feature type="compositionally biased region" description="Gly residues" evidence="1">
    <location>
        <begin position="191"/>
        <end position="203"/>
    </location>
</feature>
<evidence type="ECO:0000313" key="3">
    <source>
        <dbReference type="Proteomes" id="UP000249723"/>
    </source>
</evidence>
<feature type="compositionally biased region" description="Polar residues" evidence="1">
    <location>
        <begin position="224"/>
        <end position="243"/>
    </location>
</feature>
<dbReference type="AlphaFoldDB" id="A0A2X0NAB1"/>
<keyword evidence="3" id="KW-1185">Reference proteome</keyword>
<evidence type="ECO:0000256" key="1">
    <source>
        <dbReference type="SAM" id="MobiDB-lite"/>
    </source>
</evidence>
<accession>A0A2X0NAB1</accession>
<evidence type="ECO:0000313" key="2">
    <source>
        <dbReference type="EMBL" id="SDA02296.1"/>
    </source>
</evidence>
<name>A0A2X0NAB1_9BASI</name>
<dbReference type="InterPro" id="IPR012677">
    <property type="entry name" value="Nucleotide-bd_a/b_plait_sf"/>
</dbReference>
<organism evidence="2 3">
    <name type="scientific">Microbotryum saponariae</name>
    <dbReference type="NCBI Taxonomy" id="289078"/>
    <lineage>
        <taxon>Eukaryota</taxon>
        <taxon>Fungi</taxon>
        <taxon>Dikarya</taxon>
        <taxon>Basidiomycota</taxon>
        <taxon>Pucciniomycotina</taxon>
        <taxon>Microbotryomycetes</taxon>
        <taxon>Microbotryales</taxon>
        <taxon>Microbotryaceae</taxon>
        <taxon>Microbotryum</taxon>
    </lineage>
</organism>
<feature type="region of interest" description="Disordered" evidence="1">
    <location>
        <begin position="1"/>
        <end position="53"/>
    </location>
</feature>
<gene>
    <name evidence="2" type="ORF">BZ3500_MVSOF-1268-A1-R1_CHR7-3G09622</name>
</gene>
<dbReference type="EMBL" id="FMWP01000125">
    <property type="protein sequence ID" value="SDA02296.1"/>
    <property type="molecule type" value="Genomic_DNA"/>
</dbReference>
<proteinExistence type="predicted"/>
<dbReference type="Proteomes" id="UP000249723">
    <property type="component" value="Unassembled WGS sequence"/>
</dbReference>
<feature type="compositionally biased region" description="Low complexity" evidence="1">
    <location>
        <begin position="37"/>
        <end position="51"/>
    </location>
</feature>
<dbReference type="Gene3D" id="3.30.70.330">
    <property type="match status" value="1"/>
</dbReference>
<dbReference type="STRING" id="289078.A0A2X0NAB1"/>